<feature type="non-terminal residue" evidence="1">
    <location>
        <position position="1"/>
    </location>
</feature>
<dbReference type="EMBL" id="MU266578">
    <property type="protein sequence ID" value="KAH7920463.1"/>
    <property type="molecule type" value="Genomic_DNA"/>
</dbReference>
<evidence type="ECO:0000313" key="2">
    <source>
        <dbReference type="Proteomes" id="UP000790709"/>
    </source>
</evidence>
<evidence type="ECO:0000313" key="1">
    <source>
        <dbReference type="EMBL" id="KAH7920463.1"/>
    </source>
</evidence>
<accession>A0ACB8B5J2</accession>
<gene>
    <name evidence="1" type="ORF">BV22DRAFT_1021154</name>
</gene>
<proteinExistence type="predicted"/>
<dbReference type="Proteomes" id="UP000790709">
    <property type="component" value="Unassembled WGS sequence"/>
</dbReference>
<organism evidence="1 2">
    <name type="scientific">Leucogyrophana mollusca</name>
    <dbReference type="NCBI Taxonomy" id="85980"/>
    <lineage>
        <taxon>Eukaryota</taxon>
        <taxon>Fungi</taxon>
        <taxon>Dikarya</taxon>
        <taxon>Basidiomycota</taxon>
        <taxon>Agaricomycotina</taxon>
        <taxon>Agaricomycetes</taxon>
        <taxon>Agaricomycetidae</taxon>
        <taxon>Boletales</taxon>
        <taxon>Boletales incertae sedis</taxon>
        <taxon>Leucogyrophana</taxon>
    </lineage>
</organism>
<reference evidence="1" key="1">
    <citation type="journal article" date="2021" name="New Phytol.">
        <title>Evolutionary innovations through gain and loss of genes in the ectomycorrhizal Boletales.</title>
        <authorList>
            <person name="Wu G."/>
            <person name="Miyauchi S."/>
            <person name="Morin E."/>
            <person name="Kuo A."/>
            <person name="Drula E."/>
            <person name="Varga T."/>
            <person name="Kohler A."/>
            <person name="Feng B."/>
            <person name="Cao Y."/>
            <person name="Lipzen A."/>
            <person name="Daum C."/>
            <person name="Hundley H."/>
            <person name="Pangilinan J."/>
            <person name="Johnson J."/>
            <person name="Barry K."/>
            <person name="LaButti K."/>
            <person name="Ng V."/>
            <person name="Ahrendt S."/>
            <person name="Min B."/>
            <person name="Choi I.G."/>
            <person name="Park H."/>
            <person name="Plett J.M."/>
            <person name="Magnuson J."/>
            <person name="Spatafora J.W."/>
            <person name="Nagy L.G."/>
            <person name="Henrissat B."/>
            <person name="Grigoriev I.V."/>
            <person name="Yang Z.L."/>
            <person name="Xu J."/>
            <person name="Martin F.M."/>
        </authorList>
    </citation>
    <scope>NUCLEOTIDE SEQUENCE</scope>
    <source>
        <strain evidence="1">KUC20120723A-06</strain>
    </source>
</reference>
<comment type="caution">
    <text evidence="1">The sequence shown here is derived from an EMBL/GenBank/DDBJ whole genome shotgun (WGS) entry which is preliminary data.</text>
</comment>
<keyword evidence="2" id="KW-1185">Reference proteome</keyword>
<name>A0ACB8B5J2_9AGAM</name>
<sequence>SKQAVLWRQLSNTRMLPFYDVLQWPENHPRSCLVSPWMVNGNILQYLESNPQGDRRSQVLDAARGLKYLHTFDPSIIHRNLKGISNQACITGFSFHVSSVKLEPTAGANRSAALRWLAPELLRYQEIGKEKEHKTLASDVYAFACACYEVR</sequence>
<protein>
    <submittedName>
        <fullName evidence="1">Uncharacterized protein</fullName>
    </submittedName>
</protein>